<keyword evidence="1" id="KW-1133">Transmembrane helix</keyword>
<name>A0A8I0ZXS7_RHOER</name>
<organism evidence="2 3">
    <name type="scientific">Rhodococcus erythropolis</name>
    <name type="common">Arthrobacter picolinophilus</name>
    <dbReference type="NCBI Taxonomy" id="1833"/>
    <lineage>
        <taxon>Bacteria</taxon>
        <taxon>Bacillati</taxon>
        <taxon>Actinomycetota</taxon>
        <taxon>Actinomycetes</taxon>
        <taxon>Mycobacteriales</taxon>
        <taxon>Nocardiaceae</taxon>
        <taxon>Rhodococcus</taxon>
        <taxon>Rhodococcus erythropolis group</taxon>
    </lineage>
</organism>
<gene>
    <name evidence="2" type="ORF">I3517_18290</name>
</gene>
<keyword evidence="3" id="KW-1185">Reference proteome</keyword>
<feature type="transmembrane region" description="Helical" evidence="1">
    <location>
        <begin position="32"/>
        <end position="53"/>
    </location>
</feature>
<protein>
    <submittedName>
        <fullName evidence="2">Uncharacterized protein</fullName>
    </submittedName>
</protein>
<dbReference type="EMBL" id="JAECSB010000064">
    <property type="protein sequence ID" value="MBH5144553.1"/>
    <property type="molecule type" value="Genomic_DNA"/>
</dbReference>
<evidence type="ECO:0000313" key="3">
    <source>
        <dbReference type="Proteomes" id="UP000627573"/>
    </source>
</evidence>
<accession>A0A8I0ZXS7</accession>
<evidence type="ECO:0000256" key="1">
    <source>
        <dbReference type="SAM" id="Phobius"/>
    </source>
</evidence>
<feature type="transmembrane region" description="Helical" evidence="1">
    <location>
        <begin position="6"/>
        <end position="25"/>
    </location>
</feature>
<keyword evidence="1" id="KW-0812">Transmembrane</keyword>
<dbReference type="RefSeq" id="WP_197941381.1">
    <property type="nucleotide sequence ID" value="NZ_JAECSB010000064.1"/>
</dbReference>
<evidence type="ECO:0000313" key="2">
    <source>
        <dbReference type="EMBL" id="MBH5144553.1"/>
    </source>
</evidence>
<dbReference type="AlphaFoldDB" id="A0A8I0ZXS7"/>
<dbReference type="Proteomes" id="UP000627573">
    <property type="component" value="Unassembled WGS sequence"/>
</dbReference>
<comment type="caution">
    <text evidence="2">The sequence shown here is derived from an EMBL/GenBank/DDBJ whole genome shotgun (WGS) entry which is preliminary data.</text>
</comment>
<reference evidence="2 3" key="1">
    <citation type="submission" date="2020-12" db="EMBL/GenBank/DDBJ databases">
        <title>Draft genome sequence of furan degrading bacterial strain FUR100.</title>
        <authorList>
            <person name="Woiski C."/>
        </authorList>
    </citation>
    <scope>NUCLEOTIDE SEQUENCE [LARGE SCALE GENOMIC DNA]</scope>
    <source>
        <strain evidence="2 3">FUR100</strain>
    </source>
</reference>
<keyword evidence="1" id="KW-0472">Membrane</keyword>
<proteinExistence type="predicted"/>
<sequence length="98" mass="10352">MTGVLFVSWIIIGPICAIIACTIAGRKNRSGGGFFLLGLLFPLIGVIVAILASPGTPLPPLGMRAVVCPRCNANQNVPAQQVSYECWQCKLDVQLAKA</sequence>